<comment type="catalytic activity">
    <reaction evidence="3">
        <text>L-arginine + H2O = L-citrulline + NH4(+)</text>
        <dbReference type="Rhea" id="RHEA:19597"/>
        <dbReference type="ChEBI" id="CHEBI:15377"/>
        <dbReference type="ChEBI" id="CHEBI:28938"/>
        <dbReference type="ChEBI" id="CHEBI:32682"/>
        <dbReference type="ChEBI" id="CHEBI:57743"/>
        <dbReference type="EC" id="3.5.3.6"/>
    </reaction>
</comment>
<gene>
    <name evidence="4" type="ORF">SAMN04488071_3126</name>
</gene>
<dbReference type="RefSeq" id="WP_068304916.1">
    <property type="nucleotide sequence ID" value="NZ_FNAK01000007.1"/>
</dbReference>
<dbReference type="PANTHER" id="PTHR47271:SF2">
    <property type="entry name" value="ARGININE DEIMINASE"/>
    <property type="match status" value="1"/>
</dbReference>
<dbReference type="Pfam" id="PF19420">
    <property type="entry name" value="DDAH_eukar"/>
    <property type="match status" value="1"/>
</dbReference>
<dbReference type="AlphaFoldDB" id="A0A1G7DJH5"/>
<protein>
    <recommendedName>
        <fullName evidence="2">arginine deiminase</fullName>
        <ecNumber evidence="2">3.5.3.6</ecNumber>
    </recommendedName>
</protein>
<dbReference type="EC" id="3.5.3.6" evidence="2"/>
<evidence type="ECO:0000313" key="4">
    <source>
        <dbReference type="EMBL" id="SDE51226.1"/>
    </source>
</evidence>
<dbReference type="PANTHER" id="PTHR47271">
    <property type="entry name" value="ARGININE DEIMINASE"/>
    <property type="match status" value="1"/>
</dbReference>
<dbReference type="Proteomes" id="UP000183685">
    <property type="component" value="Unassembled WGS sequence"/>
</dbReference>
<evidence type="ECO:0000256" key="3">
    <source>
        <dbReference type="ARBA" id="ARBA00049429"/>
    </source>
</evidence>
<evidence type="ECO:0000256" key="1">
    <source>
        <dbReference type="ARBA" id="ARBA00005213"/>
    </source>
</evidence>
<reference evidence="4 5" key="1">
    <citation type="submission" date="2016-10" db="EMBL/GenBank/DDBJ databases">
        <authorList>
            <person name="de Groot N.N."/>
        </authorList>
    </citation>
    <scope>NUCLEOTIDE SEQUENCE [LARGE SCALE GENOMIC DNA]</scope>
    <source>
        <strain evidence="4 5">CGMCC 1.9109</strain>
    </source>
</reference>
<dbReference type="GO" id="GO:0019546">
    <property type="term" value="P:L-arginine deiminase pathway"/>
    <property type="evidence" value="ECO:0007669"/>
    <property type="project" value="TreeGrafter"/>
</dbReference>
<keyword evidence="4" id="KW-0378">Hydrolase</keyword>
<name>A0A1G7DJH5_9PROT</name>
<comment type="pathway">
    <text evidence="1">Amino-acid degradation; L-arginine degradation via ADI pathway; carbamoyl phosphate from L-arginine: step 1/2.</text>
</comment>
<keyword evidence="5" id="KW-1185">Reference proteome</keyword>
<organism evidence="4 5">
    <name type="scientific">Kordiimonas lacus</name>
    <dbReference type="NCBI Taxonomy" id="637679"/>
    <lineage>
        <taxon>Bacteria</taxon>
        <taxon>Pseudomonadati</taxon>
        <taxon>Pseudomonadota</taxon>
        <taxon>Alphaproteobacteria</taxon>
        <taxon>Kordiimonadales</taxon>
        <taxon>Kordiimonadaceae</taxon>
        <taxon>Kordiimonas</taxon>
    </lineage>
</organism>
<dbReference type="STRING" id="637679.GCA_001550055_02180"/>
<sequence>MKTLSGLNEYGALKVVAVRPPEHAYVSDEKVADEWERLRFYSAPKLGPAIDEHKMFTDKLRASGAEVIMLGGDDALTLDSIYARDALLVSPKGLILCHMGRKGRRGEPAVNASAFEAAGYPVLGTIEAPGTIEGGDIIWLDDHALAVGEGPRTNAEGIKQLQDLLGPDVEVHTVPLPPPSHPEDVFHLMSMISPLDRDLALIYRPLMPDSFVNWLEARGIGFVEVPEEEFIPMGCNVLALGPRNILMLDRLPETKARLEAAGCEVDTYTGDEISRKGEGGPTCLTRPLVRGT</sequence>
<evidence type="ECO:0000313" key="5">
    <source>
        <dbReference type="Proteomes" id="UP000183685"/>
    </source>
</evidence>
<dbReference type="EMBL" id="FNAK01000007">
    <property type="protein sequence ID" value="SDE51226.1"/>
    <property type="molecule type" value="Genomic_DNA"/>
</dbReference>
<evidence type="ECO:0000256" key="2">
    <source>
        <dbReference type="ARBA" id="ARBA00012171"/>
    </source>
</evidence>
<dbReference type="OrthoDB" id="9807502at2"/>
<dbReference type="GO" id="GO:0016990">
    <property type="term" value="F:arginine deiminase activity"/>
    <property type="evidence" value="ECO:0007669"/>
    <property type="project" value="UniProtKB-EC"/>
</dbReference>
<dbReference type="Gene3D" id="3.75.10.10">
    <property type="entry name" value="L-arginine/glycine Amidinotransferase, Chain A"/>
    <property type="match status" value="1"/>
</dbReference>
<dbReference type="SUPFAM" id="SSF55909">
    <property type="entry name" value="Pentein"/>
    <property type="match status" value="1"/>
</dbReference>
<proteinExistence type="predicted"/>
<accession>A0A1G7DJH5</accession>